<keyword evidence="4" id="KW-0472">Membrane</keyword>
<name>A0ABD2LCC6_9BILA</name>
<evidence type="ECO:0000256" key="3">
    <source>
        <dbReference type="SAM" id="MobiDB-lite"/>
    </source>
</evidence>
<dbReference type="Gene3D" id="3.80.10.10">
    <property type="entry name" value="Ribonuclease Inhibitor"/>
    <property type="match status" value="2"/>
</dbReference>
<keyword evidence="2" id="KW-0677">Repeat</keyword>
<dbReference type="InterPro" id="IPR032675">
    <property type="entry name" value="LRR_dom_sf"/>
</dbReference>
<gene>
    <name evidence="5" type="ORF">niasHT_019710</name>
</gene>
<comment type="caution">
    <text evidence="5">The sequence shown here is derived from an EMBL/GenBank/DDBJ whole genome shotgun (WGS) entry which is preliminary data.</text>
</comment>
<dbReference type="InterPro" id="IPR003591">
    <property type="entry name" value="Leu-rich_rpt_typical-subtyp"/>
</dbReference>
<dbReference type="Proteomes" id="UP001620626">
    <property type="component" value="Unassembled WGS sequence"/>
</dbReference>
<proteinExistence type="predicted"/>
<dbReference type="PANTHER" id="PTHR24366:SF96">
    <property type="entry name" value="LEUCINE RICH REPEAT CONTAINING 53"/>
    <property type="match status" value="1"/>
</dbReference>
<dbReference type="Pfam" id="PF13855">
    <property type="entry name" value="LRR_8"/>
    <property type="match status" value="2"/>
</dbReference>
<evidence type="ECO:0000256" key="4">
    <source>
        <dbReference type="SAM" id="Phobius"/>
    </source>
</evidence>
<dbReference type="PANTHER" id="PTHR24366">
    <property type="entry name" value="IG(IMMUNOGLOBULIN) AND LRR(LEUCINE RICH REPEAT) DOMAINS"/>
    <property type="match status" value="1"/>
</dbReference>
<dbReference type="AlphaFoldDB" id="A0ABD2LCC6"/>
<evidence type="ECO:0000256" key="1">
    <source>
        <dbReference type="ARBA" id="ARBA00022614"/>
    </source>
</evidence>
<evidence type="ECO:0008006" key="7">
    <source>
        <dbReference type="Google" id="ProtNLM"/>
    </source>
</evidence>
<dbReference type="EMBL" id="JBICBT010000464">
    <property type="protein sequence ID" value="KAL3112736.1"/>
    <property type="molecule type" value="Genomic_DNA"/>
</dbReference>
<dbReference type="SUPFAM" id="SSF52058">
    <property type="entry name" value="L domain-like"/>
    <property type="match status" value="1"/>
</dbReference>
<feature type="transmembrane region" description="Helical" evidence="4">
    <location>
        <begin position="774"/>
        <end position="801"/>
    </location>
</feature>
<accession>A0ABD2LCC6</accession>
<reference evidence="5 6" key="1">
    <citation type="submission" date="2024-10" db="EMBL/GenBank/DDBJ databases">
        <authorList>
            <person name="Kim D."/>
        </authorList>
    </citation>
    <scope>NUCLEOTIDE SEQUENCE [LARGE SCALE GENOMIC DNA]</scope>
    <source>
        <strain evidence="5">BH-2024</strain>
    </source>
</reference>
<organism evidence="5 6">
    <name type="scientific">Heterodera trifolii</name>
    <dbReference type="NCBI Taxonomy" id="157864"/>
    <lineage>
        <taxon>Eukaryota</taxon>
        <taxon>Metazoa</taxon>
        <taxon>Ecdysozoa</taxon>
        <taxon>Nematoda</taxon>
        <taxon>Chromadorea</taxon>
        <taxon>Rhabditida</taxon>
        <taxon>Tylenchina</taxon>
        <taxon>Tylenchomorpha</taxon>
        <taxon>Tylenchoidea</taxon>
        <taxon>Heteroderidae</taxon>
        <taxon>Heteroderinae</taxon>
        <taxon>Heterodera</taxon>
    </lineage>
</organism>
<keyword evidence="1" id="KW-0433">Leucine-rich repeat</keyword>
<dbReference type="InterPro" id="IPR001611">
    <property type="entry name" value="Leu-rich_rpt"/>
</dbReference>
<keyword evidence="6" id="KW-1185">Reference proteome</keyword>
<feature type="compositionally biased region" description="Low complexity" evidence="3">
    <location>
        <begin position="545"/>
        <end position="557"/>
    </location>
</feature>
<feature type="compositionally biased region" description="Basic and acidic residues" evidence="3">
    <location>
        <begin position="525"/>
        <end position="544"/>
    </location>
</feature>
<feature type="compositionally biased region" description="Basic and acidic residues" evidence="3">
    <location>
        <begin position="496"/>
        <end position="513"/>
    </location>
</feature>
<keyword evidence="4" id="KW-0812">Transmembrane</keyword>
<dbReference type="PROSITE" id="PS51450">
    <property type="entry name" value="LRR"/>
    <property type="match status" value="3"/>
</dbReference>
<feature type="region of interest" description="Disordered" evidence="3">
    <location>
        <begin position="496"/>
        <end position="574"/>
    </location>
</feature>
<dbReference type="SMART" id="SM00369">
    <property type="entry name" value="LRR_TYP"/>
    <property type="match status" value="8"/>
</dbReference>
<protein>
    <recommendedName>
        <fullName evidence="7">Ig-like domain-containing protein</fullName>
    </recommendedName>
</protein>
<keyword evidence="4" id="KW-1133">Transmembrane helix</keyword>
<sequence>MLPKCHNFLPSMPFRLCPMPLPLPLPVLLPLLMLLNLILLPPLVPSSPSVSPPSLQFDQQIRICPLKCQCSQDGSSVACSDLSRVDLRHLFGSGTFLSLFPPPFSIFLICFSFRQLDSLDILPPMERLLWLDLRENKLEKVETLRVEKSFFSFADRRMTSHFMPAFPALVFLDLSQNLITSISRHSFIAFPNAEEIRLTANRIVSVEWEAFRLFRLRRLSLSANCLLTISEHILRFSPAIEELDLSHNHLASAQSSSFFAAQHLRLLNLSHNRLHKFDYDSFSPLFQLESLDLSWNNFTAIPPDIRQFVALRMLNFSGNPIEKIAEGELAQPMLQTLQICDCHLLRLVERRAFAALPNLQFFRLANNPKLQFVSPGAFSNNSLLFEVDFSNNSLSTLSPNLLLLPVRLHLSSNPFFCGCVSTWLPNIFQKIIDLNEAICVSSAEREKQRRISMAKIAEGQNIGQRTGECPREPILPLGKEFRANVGQFFSMYCAPRMDRDGGKRGDGEEKEGGTEWTMPNGTKLIGDEQRQHGSDQEETKEESAKNGAAAANGSSAEDPIEVRPSPPPTDQSADLRRRVQLRSPPVFSSPLFDSPFLGSVHPSLFQLKLHRPSQSMPISTNGAQMPRPKSRIQADREQLRFEVLISEDSGNYTCRVNGAVVVLRLLVEKPVIELSAVEIGSHYVALAWNDSLKIRAAERVHLSLEVRDALTQQRRTIQLSLHNPWRSYNVVRLRPLTNYTFCLEYHLVHFPLHLTESSSSIFKTCIDVQTEEPLGFWTSLSPISIGILLAFCFCLSALLCFRSLYLRFYIWHEAKLRARMNQSMSGQSFLSRSSSLHHSVHQQLNSAQSANAIATRPSASSSSSNFTSIWEERSSPAQCLQTPVNEKRLKKKRKDKTTALWLGAKKSADDDARGDGEGMGVAESIVLC</sequence>
<evidence type="ECO:0000313" key="5">
    <source>
        <dbReference type="EMBL" id="KAL3112736.1"/>
    </source>
</evidence>
<evidence type="ECO:0000256" key="2">
    <source>
        <dbReference type="ARBA" id="ARBA00022737"/>
    </source>
</evidence>
<evidence type="ECO:0000313" key="6">
    <source>
        <dbReference type="Proteomes" id="UP001620626"/>
    </source>
</evidence>